<feature type="compositionally biased region" description="Basic and acidic residues" evidence="1">
    <location>
        <begin position="406"/>
        <end position="415"/>
    </location>
</feature>
<dbReference type="EMBL" id="QGMG01001850">
    <property type="protein sequence ID" value="TVY42892.1"/>
    <property type="molecule type" value="Genomic_DNA"/>
</dbReference>
<feature type="region of interest" description="Disordered" evidence="1">
    <location>
        <begin position="494"/>
        <end position="553"/>
    </location>
</feature>
<sequence length="553" mass="62251">MEIRPEAQDPSTFPPPPLLASRPPAISVNPHHQIRFRHPHYPDSSNVLLTLLAPDSPAGGIEYGFAHAACGVVSGNRWNGWFTTTVDGAPSTLTYGDTLCNRDYYFHLPESSLESPYAIVPTFREWTFPHENLHPCWQTHHDHVAPAQSSRLAAPSSLSAAVLSRDQSCRMSGFAEGTQAAHLCPRSEEAWFQRNSMSRYNLNPLLVATGPTEDTANALLLRQDLHTHFDAHKFLFVPKKRADGEEMPIVTHLLIPSRELGIIHHNMRLKPIPDVDMAFLFSRFAWSIFNLIAGFLKVGVERRLIGTTISSPSGLPQTLDAVTCTRLAPGPKSRSQSPTKRQRRSDAEIGDDVEERGRFHKRQRRSDAHINDEVESERLHNRQKRTSDAEVDDVDQSGRLHKRQKKNDITVDISHEASQSTKVSEDISIPTASEEDIDILRDAWLRKERARSDVNDTWLEEEKWACHIRDEDQVMGPADAIRLYKFLGHEERDVEDEIEKEESSPRPADIVRSTPRASKWSAVHSSGWTKSRRVGQLSSMARRDPGAGGGCRL</sequence>
<evidence type="ECO:0000259" key="2">
    <source>
        <dbReference type="Pfam" id="PF13391"/>
    </source>
</evidence>
<dbReference type="Pfam" id="PF13391">
    <property type="entry name" value="HNH_2"/>
    <property type="match status" value="1"/>
</dbReference>
<dbReference type="OrthoDB" id="2142759at2759"/>
<organism evidence="3 4">
    <name type="scientific">Lachnellula cervina</name>
    <dbReference type="NCBI Taxonomy" id="1316786"/>
    <lineage>
        <taxon>Eukaryota</taxon>
        <taxon>Fungi</taxon>
        <taxon>Dikarya</taxon>
        <taxon>Ascomycota</taxon>
        <taxon>Pezizomycotina</taxon>
        <taxon>Leotiomycetes</taxon>
        <taxon>Helotiales</taxon>
        <taxon>Lachnaceae</taxon>
        <taxon>Lachnellula</taxon>
    </lineage>
</organism>
<evidence type="ECO:0000256" key="1">
    <source>
        <dbReference type="SAM" id="MobiDB-lite"/>
    </source>
</evidence>
<gene>
    <name evidence="3" type="ORF">LCER1_G009301</name>
</gene>
<keyword evidence="4" id="KW-1185">Reference proteome</keyword>
<feature type="compositionally biased region" description="Basic and acidic residues" evidence="1">
    <location>
        <begin position="365"/>
        <end position="388"/>
    </location>
</feature>
<comment type="caution">
    <text evidence="3">The sequence shown here is derived from an EMBL/GenBank/DDBJ whole genome shotgun (WGS) entry which is preliminary data.</text>
</comment>
<dbReference type="Proteomes" id="UP000481288">
    <property type="component" value="Unassembled WGS sequence"/>
</dbReference>
<proteinExistence type="predicted"/>
<name>A0A7D8UI90_9HELO</name>
<feature type="region of interest" description="Disordered" evidence="1">
    <location>
        <begin position="327"/>
        <end position="428"/>
    </location>
</feature>
<feature type="region of interest" description="Disordered" evidence="1">
    <location>
        <begin position="1"/>
        <end position="24"/>
    </location>
</feature>
<feature type="domain" description="HNH nuclease" evidence="2">
    <location>
        <begin position="169"/>
        <end position="237"/>
    </location>
</feature>
<evidence type="ECO:0000313" key="4">
    <source>
        <dbReference type="Proteomes" id="UP000481288"/>
    </source>
</evidence>
<accession>A0A7D8UI90</accession>
<evidence type="ECO:0000313" key="3">
    <source>
        <dbReference type="EMBL" id="TVY42892.1"/>
    </source>
</evidence>
<dbReference type="AlphaFoldDB" id="A0A7D8UI90"/>
<reference evidence="3 4" key="1">
    <citation type="submission" date="2018-05" db="EMBL/GenBank/DDBJ databases">
        <title>Whole genome sequencing for identification of molecular markers to develop diagnostic detection tools for the regulated plant pathogen Lachnellula willkommii.</title>
        <authorList>
            <person name="Giroux E."/>
            <person name="Bilodeau G."/>
        </authorList>
    </citation>
    <scope>NUCLEOTIDE SEQUENCE [LARGE SCALE GENOMIC DNA]</scope>
    <source>
        <strain evidence="3 4">CBS 625.97</strain>
    </source>
</reference>
<protein>
    <recommendedName>
        <fullName evidence="2">HNH nuclease domain-containing protein</fullName>
    </recommendedName>
</protein>
<dbReference type="InterPro" id="IPR003615">
    <property type="entry name" value="HNH_nuc"/>
</dbReference>